<comment type="caution">
    <text evidence="2">The sequence shown here is derived from an EMBL/GenBank/DDBJ whole genome shotgun (WGS) entry which is preliminary data.</text>
</comment>
<evidence type="ECO:0000313" key="2">
    <source>
        <dbReference type="EMBL" id="KAH7423917.1"/>
    </source>
</evidence>
<dbReference type="Pfam" id="PF05142">
    <property type="entry name" value="DUF702"/>
    <property type="match status" value="1"/>
</dbReference>
<gene>
    <name evidence="2" type="ORF">KP509_12G080500</name>
</gene>
<dbReference type="OMA" id="CIKARIK"/>
<feature type="region of interest" description="Disordered" evidence="1">
    <location>
        <begin position="312"/>
        <end position="333"/>
    </location>
</feature>
<accession>A0A8T2TKQ9</accession>
<dbReference type="OrthoDB" id="1915989at2759"/>
<name>A0A8T2TKQ9_CERRI</name>
<organism evidence="2 3">
    <name type="scientific">Ceratopteris richardii</name>
    <name type="common">Triangle waterfern</name>
    <dbReference type="NCBI Taxonomy" id="49495"/>
    <lineage>
        <taxon>Eukaryota</taxon>
        <taxon>Viridiplantae</taxon>
        <taxon>Streptophyta</taxon>
        <taxon>Embryophyta</taxon>
        <taxon>Tracheophyta</taxon>
        <taxon>Polypodiopsida</taxon>
        <taxon>Polypodiidae</taxon>
        <taxon>Polypodiales</taxon>
        <taxon>Pteridineae</taxon>
        <taxon>Pteridaceae</taxon>
        <taxon>Parkerioideae</taxon>
        <taxon>Ceratopteris</taxon>
    </lineage>
</organism>
<dbReference type="PANTHER" id="PTHR35696:SF1">
    <property type="entry name" value="ELECTRON CARRIER_IRON ION-BINDING PROTEIN"/>
    <property type="match status" value="1"/>
</dbReference>
<feature type="region of interest" description="Disordered" evidence="1">
    <location>
        <begin position="72"/>
        <end position="92"/>
    </location>
</feature>
<dbReference type="PANTHER" id="PTHR35696">
    <property type="entry name" value="ELECTRON CARRIER/IRON ION-BINDING PROTEIN"/>
    <property type="match status" value="1"/>
</dbReference>
<evidence type="ECO:0000256" key="1">
    <source>
        <dbReference type="SAM" id="MobiDB-lite"/>
    </source>
</evidence>
<dbReference type="Proteomes" id="UP000825935">
    <property type="component" value="Chromosome 12"/>
</dbReference>
<dbReference type="AlphaFoldDB" id="A0A8T2TKQ9"/>
<protein>
    <submittedName>
        <fullName evidence="2">Uncharacterized protein</fullName>
    </submittedName>
</protein>
<dbReference type="EMBL" id="CM035417">
    <property type="protein sequence ID" value="KAH7423917.1"/>
    <property type="molecule type" value="Genomic_DNA"/>
</dbReference>
<sequence length="376" mass="42281">MDSSPSFPFMETEAIPKPVSKRGRKKHRCSVCGNSAKSRCSFLSCKGCCVKSKNPCHIHVLKSVAVGEAVQSFPEKTSPHPAPSATSLQQSNSCENLRLRTFNPPAIITKKEAAAINNLRFQKLREYREGIVESEDLAFDRYLENSRLLEVIFSGELLEGLSCRGHLLIDGISDSEGVSGLMVNQSLYAGKITRLQTNLKRKEAQRQKLKCVIEHELQSMMKSEHADSILDSGEIYSVYSDVRRDMKRIKVQTIEGKTRLRKMDIFASITEKLRQVESQDDFNSCLKVFEDNFVNIDTLSMNITELVQVPRSQEHGNIEENGSSRSPLRESEKGAMNVGTFNVRRVDSFGVLKSWWKADLFSGSMDFCVNVPTTIL</sequence>
<dbReference type="EMBL" id="CM035417">
    <property type="protein sequence ID" value="KAH7423915.1"/>
    <property type="molecule type" value="Genomic_DNA"/>
</dbReference>
<evidence type="ECO:0000313" key="3">
    <source>
        <dbReference type="Proteomes" id="UP000825935"/>
    </source>
</evidence>
<proteinExistence type="predicted"/>
<keyword evidence="3" id="KW-1185">Reference proteome</keyword>
<reference evidence="2" key="1">
    <citation type="submission" date="2021-08" db="EMBL/GenBank/DDBJ databases">
        <title>WGS assembly of Ceratopteris richardii.</title>
        <authorList>
            <person name="Marchant D.B."/>
            <person name="Chen G."/>
            <person name="Jenkins J."/>
            <person name="Shu S."/>
            <person name="Leebens-Mack J."/>
            <person name="Grimwood J."/>
            <person name="Schmutz J."/>
            <person name="Soltis P."/>
            <person name="Soltis D."/>
            <person name="Chen Z.-H."/>
        </authorList>
    </citation>
    <scope>NUCLEOTIDE SEQUENCE</scope>
    <source>
        <strain evidence="2">Whitten #5841</strain>
        <tissue evidence="2">Leaf</tissue>
    </source>
</reference>